<dbReference type="Pfam" id="PF03709">
    <property type="entry name" value="OKR_DC_1_N"/>
    <property type="match status" value="1"/>
</dbReference>
<dbReference type="EMBL" id="UAVU01000003">
    <property type="protein sequence ID" value="SQA96686.1"/>
    <property type="molecule type" value="Genomic_DNA"/>
</dbReference>
<name>A0A2X2SU73_9ENTR</name>
<dbReference type="Gene3D" id="3.40.50.220">
    <property type="match status" value="1"/>
</dbReference>
<dbReference type="InterPro" id="IPR005308">
    <property type="entry name" value="OKR_de-COase_N"/>
</dbReference>
<evidence type="ECO:0000313" key="2">
    <source>
        <dbReference type="EMBL" id="SQA96686.1"/>
    </source>
</evidence>
<proteinExistence type="predicted"/>
<feature type="domain" description="Orn/Lys/Arg decarboxylase N-terminal" evidence="1">
    <location>
        <begin position="4"/>
        <end position="68"/>
    </location>
</feature>
<evidence type="ECO:0000313" key="3">
    <source>
        <dbReference type="Proteomes" id="UP000251197"/>
    </source>
</evidence>
<dbReference type="InterPro" id="IPR027464">
    <property type="entry name" value="Ornithine_deCO2ase_N"/>
</dbReference>
<organism evidence="2 3">
    <name type="scientific">Cedecea neteri</name>
    <dbReference type="NCBI Taxonomy" id="158822"/>
    <lineage>
        <taxon>Bacteria</taxon>
        <taxon>Pseudomonadati</taxon>
        <taxon>Pseudomonadota</taxon>
        <taxon>Gammaproteobacteria</taxon>
        <taxon>Enterobacterales</taxon>
        <taxon>Enterobacteriaceae</taxon>
        <taxon>Cedecea</taxon>
    </lineage>
</organism>
<reference evidence="2 3" key="1">
    <citation type="submission" date="2018-06" db="EMBL/GenBank/DDBJ databases">
        <authorList>
            <consortium name="Pathogen Informatics"/>
            <person name="Doyle S."/>
        </authorList>
    </citation>
    <scope>NUCLEOTIDE SEQUENCE [LARGE SCALE GENOMIC DNA]</scope>
    <source>
        <strain evidence="2 3">NCTC12120</strain>
    </source>
</reference>
<gene>
    <name evidence="2" type="primary">speC_1</name>
    <name evidence="2" type="ORF">NCTC12120_00446</name>
</gene>
<sequence length="90" mass="9936">MQSLKIALNRNCPDCFATEREITNLLTTDFIDVAAAVLSVPDLYSGIMEQIEQTGFGLPVFVAINENEMICGGGNHFCTDRSRLQIRGKL</sequence>
<dbReference type="AlphaFoldDB" id="A0A2X2SU73"/>
<protein>
    <submittedName>
        <fullName evidence="2">Ornithine decarboxylase, constitutive</fullName>
        <ecNumber evidence="2">4.1.1.17</ecNumber>
    </submittedName>
</protein>
<dbReference type="Proteomes" id="UP000251197">
    <property type="component" value="Unassembled WGS sequence"/>
</dbReference>
<evidence type="ECO:0000259" key="1">
    <source>
        <dbReference type="Pfam" id="PF03709"/>
    </source>
</evidence>
<accession>A0A2X2SU73</accession>
<dbReference type="GO" id="GO:0004586">
    <property type="term" value="F:ornithine decarboxylase activity"/>
    <property type="evidence" value="ECO:0007669"/>
    <property type="project" value="UniProtKB-EC"/>
</dbReference>
<dbReference type="EC" id="4.1.1.17" evidence="2"/>
<dbReference type="SUPFAM" id="SSF52172">
    <property type="entry name" value="CheY-like"/>
    <property type="match status" value="1"/>
</dbReference>
<keyword evidence="2" id="KW-0456">Lyase</keyword>
<dbReference type="InterPro" id="IPR011006">
    <property type="entry name" value="CheY-like_superfamily"/>
</dbReference>